<keyword evidence="6" id="KW-1185">Reference proteome</keyword>
<dbReference type="Pfam" id="PF02311">
    <property type="entry name" value="AraC_binding"/>
    <property type="match status" value="1"/>
</dbReference>
<dbReference type="EMBL" id="CP045997">
    <property type="protein sequence ID" value="QHV97781.1"/>
    <property type="molecule type" value="Genomic_DNA"/>
</dbReference>
<keyword evidence="1" id="KW-0805">Transcription regulation</keyword>
<dbReference type="Gene3D" id="1.10.10.60">
    <property type="entry name" value="Homeodomain-like"/>
    <property type="match status" value="1"/>
</dbReference>
<dbReference type="GO" id="GO:0043565">
    <property type="term" value="F:sequence-specific DNA binding"/>
    <property type="evidence" value="ECO:0007669"/>
    <property type="project" value="InterPro"/>
</dbReference>
<protein>
    <submittedName>
        <fullName evidence="5">Helix-turn-helix domain-containing protein</fullName>
    </submittedName>
</protein>
<gene>
    <name evidence="5" type="ORF">GJR95_23470</name>
</gene>
<dbReference type="KEGG" id="senf:GJR95_23470"/>
<dbReference type="InterPro" id="IPR037923">
    <property type="entry name" value="HTH-like"/>
</dbReference>
<dbReference type="Gene3D" id="2.60.120.10">
    <property type="entry name" value="Jelly Rolls"/>
    <property type="match status" value="1"/>
</dbReference>
<dbReference type="InterPro" id="IPR018060">
    <property type="entry name" value="HTH_AraC"/>
</dbReference>
<dbReference type="Pfam" id="PF12833">
    <property type="entry name" value="HTH_18"/>
    <property type="match status" value="1"/>
</dbReference>
<accession>A0A6P1VX66</accession>
<reference evidence="5 6" key="1">
    <citation type="submission" date="2019-11" db="EMBL/GenBank/DDBJ databases">
        <title>Spirosoma endbachense sp. nov., isolated from a natural salt meadow.</title>
        <authorList>
            <person name="Rojas J."/>
            <person name="Ambika Manirajan B."/>
            <person name="Ratering S."/>
            <person name="Suarez C."/>
            <person name="Geissler-Plaum R."/>
            <person name="Schnell S."/>
        </authorList>
    </citation>
    <scope>NUCLEOTIDE SEQUENCE [LARGE SCALE GENOMIC DNA]</scope>
    <source>
        <strain evidence="5 6">I-24</strain>
    </source>
</reference>
<dbReference type="Proteomes" id="UP000464577">
    <property type="component" value="Chromosome"/>
</dbReference>
<evidence type="ECO:0000256" key="1">
    <source>
        <dbReference type="ARBA" id="ARBA00023015"/>
    </source>
</evidence>
<dbReference type="PROSITE" id="PS01124">
    <property type="entry name" value="HTH_ARAC_FAMILY_2"/>
    <property type="match status" value="1"/>
</dbReference>
<dbReference type="PRINTS" id="PR00032">
    <property type="entry name" value="HTHARAC"/>
</dbReference>
<dbReference type="InterPro" id="IPR020449">
    <property type="entry name" value="Tscrpt_reg_AraC-type_HTH"/>
</dbReference>
<evidence type="ECO:0000256" key="2">
    <source>
        <dbReference type="ARBA" id="ARBA00023125"/>
    </source>
</evidence>
<evidence type="ECO:0000259" key="4">
    <source>
        <dbReference type="PROSITE" id="PS01124"/>
    </source>
</evidence>
<dbReference type="SUPFAM" id="SSF51215">
    <property type="entry name" value="Regulatory protein AraC"/>
    <property type="match status" value="1"/>
</dbReference>
<keyword evidence="3" id="KW-0804">Transcription</keyword>
<evidence type="ECO:0000256" key="3">
    <source>
        <dbReference type="ARBA" id="ARBA00023163"/>
    </source>
</evidence>
<name>A0A6P1VX66_9BACT</name>
<evidence type="ECO:0000313" key="6">
    <source>
        <dbReference type="Proteomes" id="UP000464577"/>
    </source>
</evidence>
<dbReference type="AlphaFoldDB" id="A0A6P1VX66"/>
<dbReference type="PANTHER" id="PTHR43280:SF32">
    <property type="entry name" value="TRANSCRIPTIONAL REGULATORY PROTEIN"/>
    <property type="match status" value="1"/>
</dbReference>
<dbReference type="InterPro" id="IPR003313">
    <property type="entry name" value="AraC-bd"/>
</dbReference>
<dbReference type="PANTHER" id="PTHR43280">
    <property type="entry name" value="ARAC-FAMILY TRANSCRIPTIONAL REGULATOR"/>
    <property type="match status" value="1"/>
</dbReference>
<dbReference type="InterPro" id="IPR009057">
    <property type="entry name" value="Homeodomain-like_sf"/>
</dbReference>
<feature type="domain" description="HTH araC/xylS-type" evidence="4">
    <location>
        <begin position="190"/>
        <end position="288"/>
    </location>
</feature>
<dbReference type="SUPFAM" id="SSF46689">
    <property type="entry name" value="Homeodomain-like"/>
    <property type="match status" value="1"/>
</dbReference>
<dbReference type="RefSeq" id="WP_162388193.1">
    <property type="nucleotide sequence ID" value="NZ_CP045997.1"/>
</dbReference>
<evidence type="ECO:0000313" key="5">
    <source>
        <dbReference type="EMBL" id="QHV97781.1"/>
    </source>
</evidence>
<sequence length="304" mass="35199">MTNKDIPVYTIDTLSLSNQKDIQISRFAPYLAVHKNLHLAHKHDFYHLILFLEGGGTHDIDFHTFPVRPYQIYFMIPGQVHSWSFEGHVDGYVINFSGSFFHSFMARSDFLSQFAFFNGIVNDSVVDIPEAIQSKVKQYFDDLLNESTADSTFGLDMVRAILIQLFITINRLNDAEKSEKTSLHNYTIFKNFQRLIELNYNTLRLPKEYAGKLFITPNYLNAICRQFMGVSSGEVIRIRIVMEAKRQLVNLDLTVAEIAYKLNFEDTSYFTKFFKKQAGVTPKEFREAEIKRVKRVNSRLGSIT</sequence>
<dbReference type="InterPro" id="IPR014710">
    <property type="entry name" value="RmlC-like_jellyroll"/>
</dbReference>
<proteinExistence type="predicted"/>
<organism evidence="5 6">
    <name type="scientific">Spirosoma endbachense</name>
    <dbReference type="NCBI Taxonomy" id="2666025"/>
    <lineage>
        <taxon>Bacteria</taxon>
        <taxon>Pseudomonadati</taxon>
        <taxon>Bacteroidota</taxon>
        <taxon>Cytophagia</taxon>
        <taxon>Cytophagales</taxon>
        <taxon>Cytophagaceae</taxon>
        <taxon>Spirosoma</taxon>
    </lineage>
</organism>
<dbReference type="GO" id="GO:0003700">
    <property type="term" value="F:DNA-binding transcription factor activity"/>
    <property type="evidence" value="ECO:0007669"/>
    <property type="project" value="InterPro"/>
</dbReference>
<dbReference type="SMART" id="SM00342">
    <property type="entry name" value="HTH_ARAC"/>
    <property type="match status" value="1"/>
</dbReference>
<keyword evidence="2" id="KW-0238">DNA-binding</keyword>